<dbReference type="PROSITE" id="PS50928">
    <property type="entry name" value="ABC_TM1"/>
    <property type="match status" value="1"/>
</dbReference>
<reference evidence="9 10" key="1">
    <citation type="journal article" date="2021" name="Int. J. Syst. Evol. Microbiol.">
        <title>Reticulibacter mediterranei gen. nov., sp. nov., within the new family Reticulibacteraceae fam. nov., and Ktedonospora formicarum gen. nov., sp. nov., Ktedonobacter robiniae sp. nov., Dictyobacter formicarum sp. nov. and Dictyobacter arantiisoli sp. nov., belonging to the class Ktedonobacteria.</title>
        <authorList>
            <person name="Yabe S."/>
            <person name="Zheng Y."/>
            <person name="Wang C.M."/>
            <person name="Sakai Y."/>
            <person name="Abe K."/>
            <person name="Yokota A."/>
            <person name="Donadio S."/>
            <person name="Cavaletti L."/>
            <person name="Monciardini P."/>
        </authorList>
    </citation>
    <scope>NUCLEOTIDE SEQUENCE [LARGE SCALE GENOMIC DNA]</scope>
    <source>
        <strain evidence="9 10">SOSP1-9</strain>
    </source>
</reference>
<evidence type="ECO:0000256" key="2">
    <source>
        <dbReference type="ARBA" id="ARBA00022448"/>
    </source>
</evidence>
<evidence type="ECO:0000259" key="8">
    <source>
        <dbReference type="PROSITE" id="PS50928"/>
    </source>
</evidence>
<feature type="transmembrane region" description="Helical" evidence="7">
    <location>
        <begin position="145"/>
        <end position="168"/>
    </location>
</feature>
<keyword evidence="6 7" id="KW-0472">Membrane</keyword>
<name>A0ABQ3VQF2_9CHLR</name>
<dbReference type="EMBL" id="BNJJ01000021">
    <property type="protein sequence ID" value="GHO88078.1"/>
    <property type="molecule type" value="Genomic_DNA"/>
</dbReference>
<dbReference type="InterPro" id="IPR000515">
    <property type="entry name" value="MetI-like"/>
</dbReference>
<feature type="transmembrane region" description="Helical" evidence="7">
    <location>
        <begin position="111"/>
        <end position="133"/>
    </location>
</feature>
<dbReference type="Gene3D" id="1.10.3720.10">
    <property type="entry name" value="MetI-like"/>
    <property type="match status" value="1"/>
</dbReference>
<evidence type="ECO:0000256" key="6">
    <source>
        <dbReference type="ARBA" id="ARBA00023136"/>
    </source>
</evidence>
<accession>A0ABQ3VQF2</accession>
<proteinExistence type="inferred from homology"/>
<feature type="domain" description="ABC transmembrane type-1" evidence="8">
    <location>
        <begin position="108"/>
        <end position="323"/>
    </location>
</feature>
<evidence type="ECO:0000313" key="10">
    <source>
        <dbReference type="Proteomes" id="UP000635565"/>
    </source>
</evidence>
<evidence type="ECO:0000256" key="1">
    <source>
        <dbReference type="ARBA" id="ARBA00004651"/>
    </source>
</evidence>
<keyword evidence="2 7" id="KW-0813">Transport</keyword>
<evidence type="ECO:0000256" key="5">
    <source>
        <dbReference type="ARBA" id="ARBA00022989"/>
    </source>
</evidence>
<gene>
    <name evidence="9" type="primary">cebF</name>
    <name evidence="9" type="ORF">KSZ_60840</name>
</gene>
<sequence>MCVLSELELHMAKSDQVFHTTQVGDFSPPPGKRSVRAHTSWWQILLGPKGVPYFFIAPFFILFLGFWVFPATWSLILSFQHWSATKTVWVGTSNYLYVLGLPAVRQAFANVIWYVIVNNVFQIVIALALALFLDIRSMRRWSGIFRIAFFMPNIVSGVTVAILFSIILGTNGVMDHILSTVNIHISWLQSPEWSKPAVILAGGWRWIGYWVVMLMAGLQGIPDEYYEAAILDGVTFWQRVRYITLPLLRPVLLFVIIINTMGTMNIFEEPLLLFSSSSGGPLNSATTPVLELYKLGFLNFDLGSAAALGWLLSILIIAVSVAQFALAQRRDWIE</sequence>
<comment type="caution">
    <text evidence="9">The sequence shown here is derived from an EMBL/GenBank/DDBJ whole genome shotgun (WGS) entry which is preliminary data.</text>
</comment>
<keyword evidence="4 7" id="KW-0812">Transmembrane</keyword>
<comment type="similarity">
    <text evidence="7">Belongs to the binding-protein-dependent transport system permease family.</text>
</comment>
<evidence type="ECO:0000313" key="9">
    <source>
        <dbReference type="EMBL" id="GHO88078.1"/>
    </source>
</evidence>
<feature type="transmembrane region" description="Helical" evidence="7">
    <location>
        <begin position="307"/>
        <end position="327"/>
    </location>
</feature>
<protein>
    <submittedName>
        <fullName evidence="9">Sugar ABC transporter permease</fullName>
    </submittedName>
</protein>
<evidence type="ECO:0000256" key="7">
    <source>
        <dbReference type="RuleBase" id="RU363032"/>
    </source>
</evidence>
<dbReference type="Pfam" id="PF00528">
    <property type="entry name" value="BPD_transp_1"/>
    <property type="match status" value="1"/>
</dbReference>
<feature type="transmembrane region" description="Helical" evidence="7">
    <location>
        <begin position="53"/>
        <end position="76"/>
    </location>
</feature>
<dbReference type="InterPro" id="IPR035906">
    <property type="entry name" value="MetI-like_sf"/>
</dbReference>
<dbReference type="InterPro" id="IPR051393">
    <property type="entry name" value="ABC_transporter_permease"/>
</dbReference>
<evidence type="ECO:0000256" key="3">
    <source>
        <dbReference type="ARBA" id="ARBA00022475"/>
    </source>
</evidence>
<keyword evidence="3" id="KW-1003">Cell membrane</keyword>
<dbReference type="PANTHER" id="PTHR30193:SF37">
    <property type="entry name" value="INNER MEMBRANE ABC TRANSPORTER PERMEASE PROTEIN YCJO"/>
    <property type="match status" value="1"/>
</dbReference>
<evidence type="ECO:0000256" key="4">
    <source>
        <dbReference type="ARBA" id="ARBA00022692"/>
    </source>
</evidence>
<comment type="subcellular location">
    <subcellularLocation>
        <location evidence="1 7">Cell membrane</location>
        <topology evidence="1 7">Multi-pass membrane protein</topology>
    </subcellularLocation>
</comment>
<dbReference type="Proteomes" id="UP000635565">
    <property type="component" value="Unassembled WGS sequence"/>
</dbReference>
<dbReference type="CDD" id="cd06261">
    <property type="entry name" value="TM_PBP2"/>
    <property type="match status" value="1"/>
</dbReference>
<organism evidence="9 10">
    <name type="scientific">Dictyobacter formicarum</name>
    <dbReference type="NCBI Taxonomy" id="2778368"/>
    <lineage>
        <taxon>Bacteria</taxon>
        <taxon>Bacillati</taxon>
        <taxon>Chloroflexota</taxon>
        <taxon>Ktedonobacteria</taxon>
        <taxon>Ktedonobacterales</taxon>
        <taxon>Dictyobacteraceae</taxon>
        <taxon>Dictyobacter</taxon>
    </lineage>
</organism>
<keyword evidence="5 7" id="KW-1133">Transmembrane helix</keyword>
<keyword evidence="10" id="KW-1185">Reference proteome</keyword>
<feature type="transmembrane region" description="Helical" evidence="7">
    <location>
        <begin position="247"/>
        <end position="267"/>
    </location>
</feature>
<dbReference type="SUPFAM" id="SSF161098">
    <property type="entry name" value="MetI-like"/>
    <property type="match status" value="1"/>
</dbReference>
<dbReference type="PANTHER" id="PTHR30193">
    <property type="entry name" value="ABC TRANSPORTER PERMEASE PROTEIN"/>
    <property type="match status" value="1"/>
</dbReference>